<name>A0A074MM43_9SPHN</name>
<reference evidence="11 12" key="1">
    <citation type="submission" date="2014-04" db="EMBL/GenBank/DDBJ databases">
        <title>A comprehensive comparison of genomes of Erythrobacter spp. Strains.</title>
        <authorList>
            <person name="Zheng Q."/>
        </authorList>
    </citation>
    <scope>NUCLEOTIDE SEQUENCE [LARGE SCALE GENOMIC DNA]</scope>
    <source>
        <strain evidence="11 12">DSM 8509</strain>
    </source>
</reference>
<evidence type="ECO:0000313" key="12">
    <source>
        <dbReference type="Proteomes" id="UP000027866"/>
    </source>
</evidence>
<dbReference type="SUPFAM" id="SSF50129">
    <property type="entry name" value="GroES-like"/>
    <property type="match status" value="1"/>
</dbReference>
<keyword evidence="4" id="KW-0436">Ligase</keyword>
<dbReference type="RefSeq" id="WP_034904519.1">
    <property type="nucleotide sequence ID" value="NZ_CP017057.1"/>
</dbReference>
<evidence type="ECO:0000256" key="7">
    <source>
        <dbReference type="ARBA" id="ARBA00022990"/>
    </source>
</evidence>
<dbReference type="InterPro" id="IPR018376">
    <property type="entry name" value="Enoyl-CoA_hyd/isom_CS"/>
</dbReference>
<dbReference type="GO" id="GO:0005829">
    <property type="term" value="C:cytosol"/>
    <property type="evidence" value="ECO:0007669"/>
    <property type="project" value="TreeGrafter"/>
</dbReference>
<organism evidence="11 12">
    <name type="scientific">Erythrobacter litoralis</name>
    <dbReference type="NCBI Taxonomy" id="39960"/>
    <lineage>
        <taxon>Bacteria</taxon>
        <taxon>Pseudomonadati</taxon>
        <taxon>Pseudomonadota</taxon>
        <taxon>Alphaproteobacteria</taxon>
        <taxon>Sphingomonadales</taxon>
        <taxon>Erythrobacteraceae</taxon>
        <taxon>Erythrobacter/Porphyrobacter group</taxon>
        <taxon>Erythrobacter</taxon>
    </lineage>
</organism>
<dbReference type="Pfam" id="PF00501">
    <property type="entry name" value="AMP-binding"/>
    <property type="match status" value="2"/>
</dbReference>
<dbReference type="SUPFAM" id="SSF52096">
    <property type="entry name" value="ClpP/crotonase"/>
    <property type="match status" value="1"/>
</dbReference>
<dbReference type="InterPro" id="IPR042099">
    <property type="entry name" value="ANL_N_sf"/>
</dbReference>
<dbReference type="SUPFAM" id="SSF56801">
    <property type="entry name" value="Acetyl-CoA synthetase-like"/>
    <property type="match status" value="1"/>
</dbReference>
<evidence type="ECO:0000256" key="8">
    <source>
        <dbReference type="ARBA" id="ARBA00049556"/>
    </source>
</evidence>
<dbReference type="PROSITE" id="PS00455">
    <property type="entry name" value="AMP_BINDING"/>
    <property type="match status" value="1"/>
</dbReference>
<dbReference type="PANTHER" id="PTHR24095:SF14">
    <property type="entry name" value="ACETYL-COENZYME A SYNTHETASE 1"/>
    <property type="match status" value="1"/>
</dbReference>
<sequence>MQSDCRADPGAFHGAIARRRICWFVRDAGANGAWAFYDEEAASWSGWDGRTGEAMAFDWPESFEPWDRAFNDDDPPNWRWFEGGLTSTAFNEVDRHVLAGHGGEAALIYEGDRWNMASDGGRGGPVDSETVSRRKLLLESAKCALALKALGVKPGDRIALNMPSIPEQIYWTEGAKRMGVVYTPVFGGFSDKTLSDRIADAGARVIVTADGSFRNAQMVPFKPSYTDPALDNFIAVPVALDLLDKALADENLAVSGAQADLIRRTVEDVLDGEVTVERSDVMRGVGKALTAIGSGELGGDALTPKQAAQLRIAIAEALVASPERVDAVVVVKHTAQPDLPWNADRDHWSHDLTDKAGEEILAAAREAGFDVADEEALLALPDADLVRAIWAGSPVLPVDAEYPNFIIYTSGSTGKPKGVVHVHGGYASGVAETMPAAFGAEPGDVLYVVADPGWITGQSYLIAAALLTRVTTIVTEGSPVFPHAGRFAATIERYGVTIFKAGVTFLKSVMQNPENLKDIQRYDLSSLKCATFCAEPVSPAVQAFAMEHVTQRYINSYWATEHGGIAWTHFAGSEGFPLEANAHTYPLPWIMGDVWVEDADGTCSAETSGYDRKDDGGAPWRPAEEGEKGEIVIALPYPYLTRTIWGDVGHFDVEVTDGAARVNPQWRGDTARYGETYWKRWRGTWAYTQGDFAMRHPDGSFSLHGRSDDVINVSGHRIGTEEIEGAILRDKSLDAASPVGNVIVIGAPHSQKGVTPVAFVTPVEGRRLTQDDRRRLTDLVRTEKGAVAVPSDFIELAEFPETRSGKYVRRMVRAVVEGGDVGDVSTLRNPESLDELRRAVEAWKRRQDLSDSQSLFERYRFFTVQYNTVAPGKRVATVTVANPPVNALNERALDELVIIAEHLARKDDVVACVFTGSGTASFVAGADIRQMLEEVNSAEEAKALPDNAQLAFHTIETMGKPCVAAIQGVALGGGMEFALACHYRVAEPRARFGQPEINLRLLPGYGGTQRLPRLLADRRGEEGLRDALEMILGGRAIEADKALALGAIDALVEGSDDALSRAHAMVREYVASPEDSVLGQAFAARRKATETWREPAAIDLDAVLADDFLQRIMRQLEWAGRDQAGTRALDAVREGWTKGMDAGLRREAERFAEAIMDPEGGKRGIQQFMDKQSPPLPVRRDGVWVYDEHDARKARLIESGDLLPMGAPFYPGVTAVPPYQLAFGIARDPDTGAPRFGPPAQNERELVVKTPRPRANEALIYLLTSEVNFNDIWALTGIPVSPFDGHDEDVQVTGSGGLALVVGLGSELKEEGRLQIGDMVAVYSGTSDLLSPIAGEDPMYAGFSIQGYETKTGSHAQFLTVQGPQLHKPPADLTLEQAGAYTLNLGTVTRCLFTTLQITPGKTIFVEGSATGTGLDALKSSIRTGLAATGLVSSEERVEFVKSQGAVGAINRKDPAIADCFTPVPDDPEAAKEWETQGEALLDQYRAINDGKLADFVVSHAGERAFPRSFQLLAEGGRLAFYGASSGYHFSFMGKPGEVRPEEIMERAGLRGGESVLLYYGPKSRSLADEKGLEMIEAARLFKVRMVIVTTTDGQREFLQSLGLEDAVEGIVSIEGLKRRDADFDWPDTLPRLPDAREDIESFKAGVRAYQQNTLKPFGTAIGKLLRSPGNPRGVPDLVIERACQDTLGVSTSLVKPFGGRVVYAESMEGRRYTFYAPQVWTRQRRIYMPTAEIFGTHLCNAYEVTVMNEMVAAGLLDVTEPTLVEWEGLPEAHQSMWDNRHSGATYVVNHALPAAGLRTKNELLEYWAAAHCAGPNNGENA</sequence>
<feature type="domain" description="AMP-dependent synthetase/ligase" evidence="9">
    <location>
        <begin position="127"/>
        <end position="214"/>
    </location>
</feature>
<dbReference type="PANTHER" id="PTHR24095">
    <property type="entry name" value="ACETYL-COENZYME A SYNTHETASE"/>
    <property type="match status" value="1"/>
</dbReference>
<keyword evidence="3" id="KW-0597">Phosphoprotein</keyword>
<dbReference type="Gene3D" id="3.40.50.720">
    <property type="entry name" value="NAD(P)-binding Rossmann-like Domain"/>
    <property type="match status" value="2"/>
</dbReference>
<dbReference type="InterPro" id="IPR020845">
    <property type="entry name" value="AMP-binding_CS"/>
</dbReference>
<dbReference type="OrthoDB" id="9803968at2"/>
<evidence type="ECO:0000259" key="9">
    <source>
        <dbReference type="Pfam" id="PF00501"/>
    </source>
</evidence>
<dbReference type="GO" id="GO:0005524">
    <property type="term" value="F:ATP binding"/>
    <property type="evidence" value="ECO:0007669"/>
    <property type="project" value="UniProtKB-KW"/>
</dbReference>
<dbReference type="Pfam" id="PF13193">
    <property type="entry name" value="AMP-binding_C"/>
    <property type="match status" value="1"/>
</dbReference>
<dbReference type="PATRIC" id="fig|39960.10.peg.833"/>
<dbReference type="KEGG" id="elq:Ga0102493_111749"/>
<dbReference type="EMBL" id="JMIX01000008">
    <property type="protein sequence ID" value="KEO92928.1"/>
    <property type="molecule type" value="Genomic_DNA"/>
</dbReference>
<feature type="domain" description="AMP-dependent synthetase/ligase" evidence="9">
    <location>
        <begin position="352"/>
        <end position="579"/>
    </location>
</feature>
<evidence type="ECO:0000256" key="6">
    <source>
        <dbReference type="ARBA" id="ARBA00022840"/>
    </source>
</evidence>
<dbReference type="CDD" id="cd06558">
    <property type="entry name" value="crotonase-like"/>
    <property type="match status" value="1"/>
</dbReference>
<dbReference type="SUPFAM" id="SSF51735">
    <property type="entry name" value="NAD(P)-binding Rossmann-fold domains"/>
    <property type="match status" value="1"/>
</dbReference>
<dbReference type="Pfam" id="PF00378">
    <property type="entry name" value="ECH_1"/>
    <property type="match status" value="1"/>
</dbReference>
<gene>
    <name evidence="11" type="ORF">EH32_14140</name>
</gene>
<dbReference type="GO" id="GO:0006085">
    <property type="term" value="P:acetyl-CoA biosynthetic process"/>
    <property type="evidence" value="ECO:0007669"/>
    <property type="project" value="TreeGrafter"/>
</dbReference>
<dbReference type="GO" id="GO:0003987">
    <property type="term" value="F:acetate-CoA ligase activity"/>
    <property type="evidence" value="ECO:0007669"/>
    <property type="project" value="UniProtKB-EC"/>
</dbReference>
<keyword evidence="6" id="KW-0067">ATP-binding</keyword>
<dbReference type="GO" id="GO:0003857">
    <property type="term" value="F:(3S)-3-hydroxyacyl-CoA dehydrogenase (NAD+) activity"/>
    <property type="evidence" value="ECO:0007669"/>
    <property type="project" value="UniProtKB-EC"/>
</dbReference>
<protein>
    <recommendedName>
        <fullName evidence="1">acetate--CoA ligase</fullName>
        <ecNumber evidence="1">6.2.1.1</ecNumber>
    </recommendedName>
</protein>
<evidence type="ECO:0000256" key="3">
    <source>
        <dbReference type="ARBA" id="ARBA00022553"/>
    </source>
</evidence>
<evidence type="ECO:0000259" key="10">
    <source>
        <dbReference type="Pfam" id="PF13193"/>
    </source>
</evidence>
<evidence type="ECO:0000256" key="4">
    <source>
        <dbReference type="ARBA" id="ARBA00022598"/>
    </source>
</evidence>
<dbReference type="Gene3D" id="3.90.180.10">
    <property type="entry name" value="Medium-chain alcohol dehydrogenases, catalytic domain"/>
    <property type="match status" value="2"/>
</dbReference>
<evidence type="ECO:0000256" key="1">
    <source>
        <dbReference type="ARBA" id="ARBA00013275"/>
    </source>
</evidence>
<feature type="domain" description="AMP-binding enzyme C-terminal" evidence="10">
    <location>
        <begin position="736"/>
        <end position="806"/>
    </location>
</feature>
<dbReference type="Gene3D" id="3.40.50.12780">
    <property type="entry name" value="N-terminal domain of ligase-like"/>
    <property type="match status" value="2"/>
</dbReference>
<dbReference type="EC" id="6.2.1.1" evidence="1"/>
<keyword evidence="2" id="KW-0596">Phosphopantetheine</keyword>
<evidence type="ECO:0000256" key="2">
    <source>
        <dbReference type="ARBA" id="ARBA00022450"/>
    </source>
</evidence>
<comment type="catalytic activity">
    <reaction evidence="8">
        <text>a (3S)-3-hydroxyacyl-CoA + NAD(+) = a 3-oxoacyl-CoA + NADH + H(+)</text>
        <dbReference type="Rhea" id="RHEA:22432"/>
        <dbReference type="ChEBI" id="CHEBI:15378"/>
        <dbReference type="ChEBI" id="CHEBI:57318"/>
        <dbReference type="ChEBI" id="CHEBI:57540"/>
        <dbReference type="ChEBI" id="CHEBI:57945"/>
        <dbReference type="ChEBI" id="CHEBI:90726"/>
        <dbReference type="EC" id="1.1.1.35"/>
    </reaction>
</comment>
<dbReference type="Gene3D" id="3.30.300.30">
    <property type="match status" value="1"/>
</dbReference>
<keyword evidence="12" id="KW-1185">Reference proteome</keyword>
<dbReference type="Gene3D" id="3.90.226.10">
    <property type="entry name" value="2-enoyl-CoA Hydratase, Chain A, domain 1"/>
    <property type="match status" value="1"/>
</dbReference>
<dbReference type="InterPro" id="IPR029045">
    <property type="entry name" value="ClpP/crotonase-like_dom_sf"/>
</dbReference>
<accession>A0A074MM43</accession>
<evidence type="ECO:0000256" key="5">
    <source>
        <dbReference type="ARBA" id="ARBA00022741"/>
    </source>
</evidence>
<dbReference type="InterPro" id="IPR011032">
    <property type="entry name" value="GroES-like_sf"/>
</dbReference>
<comment type="caution">
    <text evidence="11">The sequence shown here is derived from an EMBL/GenBank/DDBJ whole genome shotgun (WGS) entry which is preliminary data.</text>
</comment>
<dbReference type="InterPro" id="IPR025110">
    <property type="entry name" value="AMP-bd_C"/>
</dbReference>
<dbReference type="PROSITE" id="PS00166">
    <property type="entry name" value="ENOYL_COA_HYDRATASE"/>
    <property type="match status" value="1"/>
</dbReference>
<keyword evidence="5" id="KW-0547">Nucleotide-binding</keyword>
<dbReference type="InterPro" id="IPR000873">
    <property type="entry name" value="AMP-dep_synth/lig_dom"/>
</dbReference>
<keyword evidence="7" id="KW-0007">Acetylation</keyword>
<dbReference type="InterPro" id="IPR036291">
    <property type="entry name" value="NAD(P)-bd_dom_sf"/>
</dbReference>
<dbReference type="Proteomes" id="UP000027866">
    <property type="component" value="Unassembled WGS sequence"/>
</dbReference>
<proteinExistence type="predicted"/>
<dbReference type="InterPro" id="IPR045851">
    <property type="entry name" value="AMP-bd_C_sf"/>
</dbReference>
<dbReference type="InterPro" id="IPR001753">
    <property type="entry name" value="Enoyl-CoA_hydra/iso"/>
</dbReference>
<evidence type="ECO:0000313" key="11">
    <source>
        <dbReference type="EMBL" id="KEO92928.1"/>
    </source>
</evidence>